<dbReference type="Pfam" id="PF00078">
    <property type="entry name" value="RVT_1"/>
    <property type="match status" value="1"/>
</dbReference>
<keyword evidence="3" id="KW-0540">Nuclease</keyword>
<sequence length="545" mass="62262">MSPGTVVSQISETNYIVSLPNRRENSQIFHINLLKPYHKRAETVNVLLSEQVSSEINEADLEIEYPNANPDIYDFEEIIREGNLKEKCSPEQLAQLEQVLNRHRKLFSNDPGRTDLIEHNIELISAQPIRIRPYRTSPRQTEILKQEIKRMLDLGVIEVGESDFSSPLILVEAPGRDPRPCVDYRKLNSVTRTEYFPLPNIEERIELVAGARYITVIDLTKGYWQIPLTPQAQRYAAFSTPFGSYKPLTMPFGLLNAPFCFSKFMATLLQGCEKYCVPYLDDVAIFSDTWETHMEHLDKILEKIAGAKLKIKPIKCKFAQDSVKYLGHKVGGGCRTPAEAKIQAVLDFPAPRSKTEIRKILGMIAYYSRYIENYATLVEPLTRALKGKTRKESITWTSEMEEALITVKQRLTEKPVLYAPNFEKEFIVQTDASDLGIGVVLAQRTNGEEHPILYLSRKFSGPEKNYSTTEKECAAIIFAIKKLKYYLDGQKFIIETDHNPLVWLKTNAGNNPRLMRWALALQPFNYTIVHKPGKNIAHADCLSRM</sequence>
<dbReference type="Pfam" id="PF17917">
    <property type="entry name" value="RT_RNaseH"/>
    <property type="match status" value="1"/>
</dbReference>
<evidence type="ECO:0000256" key="1">
    <source>
        <dbReference type="ARBA" id="ARBA00022679"/>
    </source>
</evidence>
<dbReference type="InterPro" id="IPR051320">
    <property type="entry name" value="Viral_Replic_Matur_Polypro"/>
</dbReference>
<feature type="domain" description="Integrase p58-like C-terminal" evidence="9">
    <location>
        <begin position="3"/>
        <end position="36"/>
    </location>
</feature>
<evidence type="ECO:0000313" key="10">
    <source>
        <dbReference type="EMBL" id="GBL58930.1"/>
    </source>
</evidence>
<comment type="caution">
    <text evidence="10">The sequence shown here is derived from an EMBL/GenBank/DDBJ whole genome shotgun (WGS) entry which is preliminary data.</text>
</comment>
<feature type="domain" description="Reverse transcriptase" evidence="7">
    <location>
        <begin position="177"/>
        <end position="330"/>
    </location>
</feature>
<dbReference type="SUPFAM" id="SSF56672">
    <property type="entry name" value="DNA/RNA polymerases"/>
    <property type="match status" value="1"/>
</dbReference>
<dbReference type="Gene3D" id="3.30.70.270">
    <property type="match status" value="2"/>
</dbReference>
<keyword evidence="2" id="KW-0548">Nucleotidyltransferase</keyword>
<dbReference type="AlphaFoldDB" id="A0A4Y1ZP28"/>
<organism evidence="10 11">
    <name type="scientific">Araneus ventricosus</name>
    <name type="common">Orbweaver spider</name>
    <name type="synonym">Epeira ventricosa</name>
    <dbReference type="NCBI Taxonomy" id="182803"/>
    <lineage>
        <taxon>Eukaryota</taxon>
        <taxon>Metazoa</taxon>
        <taxon>Ecdysozoa</taxon>
        <taxon>Arthropoda</taxon>
        <taxon>Chelicerata</taxon>
        <taxon>Arachnida</taxon>
        <taxon>Araneae</taxon>
        <taxon>Araneomorphae</taxon>
        <taxon>Entelegynae</taxon>
        <taxon>Araneoidea</taxon>
        <taxon>Araneidae</taxon>
        <taxon>Araneus</taxon>
    </lineage>
</organism>
<dbReference type="PANTHER" id="PTHR33064">
    <property type="entry name" value="POL PROTEIN"/>
    <property type="match status" value="1"/>
</dbReference>
<dbReference type="GO" id="GO:0004519">
    <property type="term" value="F:endonuclease activity"/>
    <property type="evidence" value="ECO:0007669"/>
    <property type="project" value="UniProtKB-KW"/>
</dbReference>
<evidence type="ECO:0000259" key="9">
    <source>
        <dbReference type="Pfam" id="PF22938"/>
    </source>
</evidence>
<dbReference type="FunFam" id="3.30.70.270:FF:000026">
    <property type="entry name" value="Transposon Ty3-G Gag-Pol polyprotein"/>
    <property type="match status" value="1"/>
</dbReference>
<proteinExistence type="predicted"/>
<dbReference type="InterPro" id="IPR000477">
    <property type="entry name" value="RT_dom"/>
</dbReference>
<dbReference type="CDD" id="cd01647">
    <property type="entry name" value="RT_LTR"/>
    <property type="match status" value="1"/>
</dbReference>
<dbReference type="FunFam" id="3.10.20.370:FF:000001">
    <property type="entry name" value="Retrovirus-related Pol polyprotein from transposon 17.6-like protein"/>
    <property type="match status" value="1"/>
</dbReference>
<dbReference type="Pfam" id="PF22938">
    <property type="entry name" value="Integrase_p58_C"/>
    <property type="match status" value="1"/>
</dbReference>
<protein>
    <submittedName>
        <fullName evidence="10">Retrovirus-related Pol polyprotein from transposon 17.6</fullName>
    </submittedName>
</protein>
<dbReference type="Proteomes" id="UP000499080">
    <property type="component" value="Unassembled WGS sequence"/>
</dbReference>
<keyword evidence="1" id="KW-0808">Transferase</keyword>
<dbReference type="EMBL" id="BGPR01151384">
    <property type="protein sequence ID" value="GBL58930.1"/>
    <property type="molecule type" value="Genomic_DNA"/>
</dbReference>
<dbReference type="OrthoDB" id="6430750at2759"/>
<name>A0A4Y1ZP28_ARAVE</name>
<feature type="domain" description="Reverse transcriptase RNase H-like" evidence="8">
    <location>
        <begin position="421"/>
        <end position="524"/>
    </location>
</feature>
<keyword evidence="6" id="KW-0695">RNA-directed DNA polymerase</keyword>
<keyword evidence="5" id="KW-0378">Hydrolase</keyword>
<evidence type="ECO:0000259" key="7">
    <source>
        <dbReference type="Pfam" id="PF00078"/>
    </source>
</evidence>
<dbReference type="InterPro" id="IPR043502">
    <property type="entry name" value="DNA/RNA_pol_sf"/>
</dbReference>
<evidence type="ECO:0000256" key="4">
    <source>
        <dbReference type="ARBA" id="ARBA00022759"/>
    </source>
</evidence>
<dbReference type="Gene3D" id="3.10.10.10">
    <property type="entry name" value="HIV Type 1 Reverse Transcriptase, subunit A, domain 1"/>
    <property type="match status" value="1"/>
</dbReference>
<evidence type="ECO:0000259" key="8">
    <source>
        <dbReference type="Pfam" id="PF17917"/>
    </source>
</evidence>
<dbReference type="InterPro" id="IPR041373">
    <property type="entry name" value="RT_RNaseH"/>
</dbReference>
<evidence type="ECO:0000313" key="11">
    <source>
        <dbReference type="Proteomes" id="UP000499080"/>
    </source>
</evidence>
<accession>A0A4Y1ZP28</accession>
<keyword evidence="11" id="KW-1185">Reference proteome</keyword>
<evidence type="ECO:0000256" key="3">
    <source>
        <dbReference type="ARBA" id="ARBA00022722"/>
    </source>
</evidence>
<keyword evidence="4" id="KW-0255">Endonuclease</keyword>
<dbReference type="PANTHER" id="PTHR33064:SF29">
    <property type="entry name" value="PEPTIDASE A2 DOMAIN-CONTAINING PROTEIN-RELATED"/>
    <property type="match status" value="1"/>
</dbReference>
<dbReference type="CDD" id="cd09274">
    <property type="entry name" value="RNase_HI_RT_Ty3"/>
    <property type="match status" value="1"/>
</dbReference>
<dbReference type="GO" id="GO:0016787">
    <property type="term" value="F:hydrolase activity"/>
    <property type="evidence" value="ECO:0007669"/>
    <property type="project" value="UniProtKB-KW"/>
</dbReference>
<evidence type="ECO:0000256" key="2">
    <source>
        <dbReference type="ARBA" id="ARBA00022695"/>
    </source>
</evidence>
<gene>
    <name evidence="10" type="primary">pol_542</name>
    <name evidence="10" type="ORF">AVEN_192977_1</name>
</gene>
<dbReference type="GO" id="GO:0003964">
    <property type="term" value="F:RNA-directed DNA polymerase activity"/>
    <property type="evidence" value="ECO:0007669"/>
    <property type="project" value="UniProtKB-KW"/>
</dbReference>
<evidence type="ECO:0000256" key="6">
    <source>
        <dbReference type="ARBA" id="ARBA00022918"/>
    </source>
</evidence>
<reference evidence="10 11" key="1">
    <citation type="journal article" date="2019" name="Sci. Rep.">
        <title>Orb-weaving spider Araneus ventricosus genome elucidates the spidroin gene catalogue.</title>
        <authorList>
            <person name="Kono N."/>
            <person name="Nakamura H."/>
            <person name="Ohtoshi R."/>
            <person name="Moran D.A.P."/>
            <person name="Shinohara A."/>
            <person name="Yoshida Y."/>
            <person name="Fujiwara M."/>
            <person name="Mori M."/>
            <person name="Tomita M."/>
            <person name="Arakawa K."/>
        </authorList>
    </citation>
    <scope>NUCLEOTIDE SEQUENCE [LARGE SCALE GENOMIC DNA]</scope>
</reference>
<dbReference type="InterPro" id="IPR054465">
    <property type="entry name" value="Integrase_p58-like_C"/>
</dbReference>
<dbReference type="InterPro" id="IPR043128">
    <property type="entry name" value="Rev_trsase/Diguanyl_cyclase"/>
</dbReference>
<evidence type="ECO:0000256" key="5">
    <source>
        <dbReference type="ARBA" id="ARBA00022801"/>
    </source>
</evidence>